<keyword evidence="6 13" id="KW-0808">Transferase</keyword>
<dbReference type="Proteomes" id="UP000178485">
    <property type="component" value="Chromosome i"/>
</dbReference>
<dbReference type="PROSITE" id="PS50968">
    <property type="entry name" value="BIOTINYL_LIPOYL"/>
    <property type="match status" value="1"/>
</dbReference>
<dbReference type="GO" id="GO:0045252">
    <property type="term" value="C:oxoglutarate dehydrogenase complex"/>
    <property type="evidence" value="ECO:0007669"/>
    <property type="project" value="UniProtKB-UniRule"/>
</dbReference>
<evidence type="ECO:0000256" key="7">
    <source>
        <dbReference type="ARBA" id="ARBA00022823"/>
    </source>
</evidence>
<evidence type="ECO:0000256" key="3">
    <source>
        <dbReference type="ARBA" id="ARBA00005145"/>
    </source>
</evidence>
<keyword evidence="5" id="KW-0816">Tricarboxylic acid cycle</keyword>
<evidence type="ECO:0000256" key="1">
    <source>
        <dbReference type="ARBA" id="ARBA00001938"/>
    </source>
</evidence>
<organism evidence="13 14">
    <name type="scientific">Petrimonas mucosa</name>
    <dbReference type="NCBI Taxonomy" id="1642646"/>
    <lineage>
        <taxon>Bacteria</taxon>
        <taxon>Pseudomonadati</taxon>
        <taxon>Bacteroidota</taxon>
        <taxon>Bacteroidia</taxon>
        <taxon>Bacteroidales</taxon>
        <taxon>Dysgonomonadaceae</taxon>
        <taxon>Petrimonas</taxon>
    </lineage>
</organism>
<dbReference type="Pfam" id="PF00198">
    <property type="entry name" value="2-oxoacid_dh"/>
    <property type="match status" value="1"/>
</dbReference>
<gene>
    <name evidence="13" type="primary">sucB</name>
    <name evidence="13" type="ORF">ING2E5A_1054</name>
</gene>
<dbReference type="SUPFAM" id="SSF51230">
    <property type="entry name" value="Single hybrid motif"/>
    <property type="match status" value="1"/>
</dbReference>
<comment type="pathway">
    <text evidence="3">Amino-acid degradation; L-lysine degradation via saccharopine pathway; glutaryl-CoA from L-lysine: step 6/6.</text>
</comment>
<evidence type="ECO:0000256" key="9">
    <source>
        <dbReference type="ARBA" id="ARBA00052761"/>
    </source>
</evidence>
<keyword evidence="7" id="KW-0450">Lipoyl</keyword>
<dbReference type="NCBIfam" id="TIGR01347">
    <property type="entry name" value="sucB"/>
    <property type="match status" value="1"/>
</dbReference>
<dbReference type="InterPro" id="IPR023213">
    <property type="entry name" value="CAT-like_dom_sf"/>
</dbReference>
<comment type="cofactor">
    <cofactor evidence="1">
        <name>(R)-lipoate</name>
        <dbReference type="ChEBI" id="CHEBI:83088"/>
    </cofactor>
</comment>
<dbReference type="Gene3D" id="3.30.559.10">
    <property type="entry name" value="Chloramphenicol acetyltransferase-like domain"/>
    <property type="match status" value="1"/>
</dbReference>
<sequence>MAIIEIRVPSPGESITHVELYKWLVADGAVVTKNSEIAELESEKATLTLVAEESGKVSLKAKEGDSLEVGSLACTIDTAVQPETAEPEPKSGKPASPEAIRPEQPAAAGPATPKQPEKGEKPATGEYENVKVTPLAKRVMEENDLSVEDVINGLRRLKRSDVEAVLSASGVAPVSGLKKPASRESKTSRMSSLRRKLSERLVAVKNETAMLTTFNEVNMKPIMDLRKKYQDKFVERHGIKLGMMSFFMKACAIALQEFPSVNSTMEGENITSYDYADISVAVSTPKGLLVPVIRNVESMGLAEIEKAVAAVADKARKGKLAIPEMTGGTFTITNGGVFGSMMSTPIINPPQSAILGMHNIMDRPVVIDGEIVVRPMMYVALSYDHRMIDGRESVGFLVRVKQLLENPTDMLFGKSSGEKELLEL</sequence>
<dbReference type="UniPathway" id="UPA00868">
    <property type="reaction ID" value="UER00840"/>
</dbReference>
<dbReference type="CDD" id="cd06849">
    <property type="entry name" value="lipoyl_domain"/>
    <property type="match status" value="1"/>
</dbReference>
<dbReference type="PANTHER" id="PTHR43416">
    <property type="entry name" value="DIHYDROLIPOYLLYSINE-RESIDUE SUCCINYLTRANSFERASE COMPONENT OF 2-OXOGLUTARATE DEHYDROGENASE COMPLEX, MITOCHONDRIAL-RELATED"/>
    <property type="match status" value="1"/>
</dbReference>
<keyword evidence="8 13" id="KW-0012">Acyltransferase</keyword>
<evidence type="ECO:0000259" key="12">
    <source>
        <dbReference type="PROSITE" id="PS50968"/>
    </source>
</evidence>
<evidence type="ECO:0000256" key="6">
    <source>
        <dbReference type="ARBA" id="ARBA00022679"/>
    </source>
</evidence>
<protein>
    <recommendedName>
        <fullName evidence="10">Dihydrolipoyllysine-residue succinyltransferase</fullName>
        <ecNumber evidence="10">2.3.1.61</ecNumber>
    </recommendedName>
</protein>
<dbReference type="AlphaFoldDB" id="A0A1G4G5R0"/>
<evidence type="ECO:0000256" key="5">
    <source>
        <dbReference type="ARBA" id="ARBA00022532"/>
    </source>
</evidence>
<dbReference type="InterPro" id="IPR011053">
    <property type="entry name" value="Single_hybrid_motif"/>
</dbReference>
<evidence type="ECO:0000256" key="4">
    <source>
        <dbReference type="ARBA" id="ARBA00007317"/>
    </source>
</evidence>
<evidence type="ECO:0000256" key="11">
    <source>
        <dbReference type="SAM" id="MobiDB-lite"/>
    </source>
</evidence>
<dbReference type="NCBIfam" id="NF004309">
    <property type="entry name" value="PRK05704.1"/>
    <property type="match status" value="1"/>
</dbReference>
<reference evidence="13 14" key="1">
    <citation type="submission" date="2016-08" db="EMBL/GenBank/DDBJ databases">
        <authorList>
            <person name="Seilhamer J.J."/>
        </authorList>
    </citation>
    <scope>NUCLEOTIDE SEQUENCE [LARGE SCALE GENOMIC DNA]</scope>
    <source>
        <strain evidence="13">ING2-E5A</strain>
    </source>
</reference>
<dbReference type="GO" id="GO:0004149">
    <property type="term" value="F:dihydrolipoyllysine-residue succinyltransferase activity"/>
    <property type="evidence" value="ECO:0007669"/>
    <property type="project" value="UniProtKB-UniRule"/>
</dbReference>
<evidence type="ECO:0000313" key="14">
    <source>
        <dbReference type="Proteomes" id="UP000178485"/>
    </source>
</evidence>
<dbReference type="InterPro" id="IPR000089">
    <property type="entry name" value="Biotin_lipoyl"/>
</dbReference>
<dbReference type="Pfam" id="PF00364">
    <property type="entry name" value="Biotin_lipoyl"/>
    <property type="match status" value="1"/>
</dbReference>
<evidence type="ECO:0000313" key="13">
    <source>
        <dbReference type="EMBL" id="SCM56806.1"/>
    </source>
</evidence>
<name>A0A1G4G5R0_9BACT</name>
<dbReference type="InterPro" id="IPR006255">
    <property type="entry name" value="SucB"/>
</dbReference>
<feature type="domain" description="Lipoyl-binding" evidence="12">
    <location>
        <begin position="3"/>
        <end position="77"/>
    </location>
</feature>
<dbReference type="EMBL" id="LT608328">
    <property type="protein sequence ID" value="SCM56806.1"/>
    <property type="molecule type" value="Genomic_DNA"/>
</dbReference>
<comment type="function">
    <text evidence="2">E2 component of the 2-oxoglutarate dehydrogenase (OGDH) complex which catalyzes the second step in the conversion of 2-oxoglutarate to succinyl-CoA and CO(2).</text>
</comment>
<dbReference type="InterPro" id="IPR050537">
    <property type="entry name" value="2-oxoacid_dehydrogenase"/>
</dbReference>
<dbReference type="RefSeq" id="WP_071136462.1">
    <property type="nucleotide sequence ID" value="NZ_DUQN01000126.1"/>
</dbReference>
<dbReference type="PROSITE" id="PS00189">
    <property type="entry name" value="LIPOYL"/>
    <property type="match status" value="1"/>
</dbReference>
<feature type="region of interest" description="Disordered" evidence="11">
    <location>
        <begin position="80"/>
        <end position="130"/>
    </location>
</feature>
<dbReference type="STRING" id="1642646.ING2E5A_1054"/>
<dbReference type="InterPro" id="IPR003016">
    <property type="entry name" value="2-oxoA_DH_lipoyl-BS"/>
</dbReference>
<dbReference type="KEGG" id="pmuc:ING2E5A_1054"/>
<dbReference type="GO" id="GO:0006099">
    <property type="term" value="P:tricarboxylic acid cycle"/>
    <property type="evidence" value="ECO:0007669"/>
    <property type="project" value="UniProtKB-UniRule"/>
</dbReference>
<dbReference type="PANTHER" id="PTHR43416:SF5">
    <property type="entry name" value="DIHYDROLIPOYLLYSINE-RESIDUE SUCCINYLTRANSFERASE COMPONENT OF 2-OXOGLUTARATE DEHYDROGENASE COMPLEX, MITOCHONDRIAL"/>
    <property type="match status" value="1"/>
</dbReference>
<dbReference type="SUPFAM" id="SSF52777">
    <property type="entry name" value="CoA-dependent acyltransferases"/>
    <property type="match status" value="1"/>
</dbReference>
<evidence type="ECO:0000256" key="8">
    <source>
        <dbReference type="ARBA" id="ARBA00023315"/>
    </source>
</evidence>
<evidence type="ECO:0000256" key="10">
    <source>
        <dbReference type="NCBIfam" id="TIGR01347"/>
    </source>
</evidence>
<dbReference type="Gene3D" id="2.40.50.100">
    <property type="match status" value="1"/>
</dbReference>
<evidence type="ECO:0000256" key="2">
    <source>
        <dbReference type="ARBA" id="ARBA00004052"/>
    </source>
</evidence>
<keyword evidence="14" id="KW-1185">Reference proteome</keyword>
<dbReference type="GO" id="GO:0033512">
    <property type="term" value="P:L-lysine catabolic process to acetyl-CoA via saccharopine"/>
    <property type="evidence" value="ECO:0007669"/>
    <property type="project" value="UniProtKB-UniPathway"/>
</dbReference>
<accession>A0A1G4G5R0</accession>
<comment type="similarity">
    <text evidence="4">Belongs to the 2-oxoacid dehydrogenase family.</text>
</comment>
<dbReference type="InterPro" id="IPR001078">
    <property type="entry name" value="2-oxoacid_DH_actylTfrase"/>
</dbReference>
<dbReference type="EC" id="2.3.1.61" evidence="10"/>
<proteinExistence type="inferred from homology"/>
<dbReference type="FunFam" id="3.30.559.10:FF:000007">
    <property type="entry name" value="Dihydrolipoamide acetyltransferase component of pyruvate dehydrogenase complex"/>
    <property type="match status" value="1"/>
</dbReference>
<comment type="catalytic activity">
    <reaction evidence="9">
        <text>N(6)-[(R)-dihydrolipoyl]-L-lysyl-[protein] + succinyl-CoA = N(6)-[(R)-S(8)-succinyldihydrolipoyl]-L-lysyl-[protein] + CoA</text>
        <dbReference type="Rhea" id="RHEA:15213"/>
        <dbReference type="Rhea" id="RHEA-COMP:10475"/>
        <dbReference type="Rhea" id="RHEA-COMP:20092"/>
        <dbReference type="ChEBI" id="CHEBI:57287"/>
        <dbReference type="ChEBI" id="CHEBI:57292"/>
        <dbReference type="ChEBI" id="CHEBI:83100"/>
        <dbReference type="ChEBI" id="CHEBI:83120"/>
        <dbReference type="EC" id="2.3.1.61"/>
    </reaction>
</comment>